<organism evidence="1">
    <name type="scientific">Rhizophora mucronata</name>
    <name type="common">Asiatic mangrove</name>
    <dbReference type="NCBI Taxonomy" id="61149"/>
    <lineage>
        <taxon>Eukaryota</taxon>
        <taxon>Viridiplantae</taxon>
        <taxon>Streptophyta</taxon>
        <taxon>Embryophyta</taxon>
        <taxon>Tracheophyta</taxon>
        <taxon>Spermatophyta</taxon>
        <taxon>Magnoliopsida</taxon>
        <taxon>eudicotyledons</taxon>
        <taxon>Gunneridae</taxon>
        <taxon>Pentapetalae</taxon>
        <taxon>rosids</taxon>
        <taxon>fabids</taxon>
        <taxon>Malpighiales</taxon>
        <taxon>Rhizophoraceae</taxon>
        <taxon>Rhizophora</taxon>
    </lineage>
</organism>
<dbReference type="EMBL" id="GGEC01040994">
    <property type="protein sequence ID" value="MBX21478.1"/>
    <property type="molecule type" value="Transcribed_RNA"/>
</dbReference>
<proteinExistence type="predicted"/>
<evidence type="ECO:0000313" key="1">
    <source>
        <dbReference type="EMBL" id="MBX21478.1"/>
    </source>
</evidence>
<name>A0A2P2LU21_RHIMU</name>
<accession>A0A2P2LU21</accession>
<reference evidence="1" key="1">
    <citation type="submission" date="2018-02" db="EMBL/GenBank/DDBJ databases">
        <title>Rhizophora mucronata_Transcriptome.</title>
        <authorList>
            <person name="Meera S.P."/>
            <person name="Sreeshan A."/>
            <person name="Augustine A."/>
        </authorList>
    </citation>
    <scope>NUCLEOTIDE SEQUENCE</scope>
    <source>
        <tissue evidence="1">Leaf</tissue>
    </source>
</reference>
<protein>
    <submittedName>
        <fullName evidence="1">Uncharacterized protein</fullName>
    </submittedName>
</protein>
<dbReference type="AlphaFoldDB" id="A0A2P2LU21"/>
<sequence>MTNQIWNNPGIGLSITDNYRHRPVKFRFA</sequence>